<dbReference type="GO" id="GO:0006631">
    <property type="term" value="P:fatty acid metabolic process"/>
    <property type="evidence" value="ECO:0007669"/>
    <property type="project" value="TreeGrafter"/>
</dbReference>
<dbReference type="InterPro" id="IPR000225">
    <property type="entry name" value="Armadillo"/>
</dbReference>
<feature type="region of interest" description="Disordered" evidence="8">
    <location>
        <begin position="1252"/>
        <end position="1281"/>
    </location>
</feature>
<dbReference type="Pfam" id="PF01734">
    <property type="entry name" value="Patatin"/>
    <property type="match status" value="1"/>
</dbReference>
<keyword evidence="1" id="KW-0433">Leucine-rich repeat</keyword>
<keyword evidence="2" id="KW-0677">Repeat</keyword>
<dbReference type="OMA" id="TCHLPNV"/>
<evidence type="ECO:0000256" key="6">
    <source>
        <dbReference type="PROSITE-ProRule" id="PRU01161"/>
    </source>
</evidence>
<name>A0A7N0UMM1_KALFE</name>
<feature type="short sequence motif" description="DGA/G" evidence="6">
    <location>
        <begin position="772"/>
        <end position="774"/>
    </location>
</feature>
<evidence type="ECO:0000256" key="3">
    <source>
        <dbReference type="ARBA" id="ARBA00022801"/>
    </source>
</evidence>
<reference evidence="10" key="1">
    <citation type="submission" date="2021-01" db="UniProtKB">
        <authorList>
            <consortium name="EnsemblPlants"/>
        </authorList>
    </citation>
    <scope>IDENTIFICATION</scope>
</reference>
<dbReference type="Pfam" id="PF00514">
    <property type="entry name" value="Arm"/>
    <property type="match status" value="1"/>
</dbReference>
<evidence type="ECO:0000313" key="11">
    <source>
        <dbReference type="Proteomes" id="UP000594263"/>
    </source>
</evidence>
<accession>A0A7N0UMM1</accession>
<dbReference type="GO" id="GO:0016042">
    <property type="term" value="P:lipid catabolic process"/>
    <property type="evidence" value="ECO:0007669"/>
    <property type="project" value="UniProtKB-UniRule"/>
</dbReference>
<dbReference type="SUPFAM" id="SSF52058">
    <property type="entry name" value="L domain-like"/>
    <property type="match status" value="1"/>
</dbReference>
<evidence type="ECO:0000256" key="2">
    <source>
        <dbReference type="ARBA" id="ARBA00022737"/>
    </source>
</evidence>
<feature type="active site" description="Nucleophile" evidence="6">
    <location>
        <position position="580"/>
    </location>
</feature>
<evidence type="ECO:0000259" key="9">
    <source>
        <dbReference type="PROSITE" id="PS51635"/>
    </source>
</evidence>
<evidence type="ECO:0000313" key="10">
    <source>
        <dbReference type="EnsemblPlants" id="Kaladp0073s0106.1.v1.1"/>
    </source>
</evidence>
<dbReference type="PROSITE" id="PS51635">
    <property type="entry name" value="PNPLA"/>
    <property type="match status" value="1"/>
</dbReference>
<dbReference type="Gene3D" id="3.40.1090.10">
    <property type="entry name" value="Cytosolic phospholipase A2 catalytic domain"/>
    <property type="match status" value="1"/>
</dbReference>
<dbReference type="InterPro" id="IPR003591">
    <property type="entry name" value="Leu-rich_rpt_typical-subtyp"/>
</dbReference>
<dbReference type="EC" id="3.1.1.-" evidence="7"/>
<dbReference type="EnsemblPlants" id="Kaladp0073s0106.1.v1.1">
    <property type="protein sequence ID" value="Kaladp0073s0106.1.v1.1"/>
    <property type="gene ID" value="Kaladp0073s0106.v1.1"/>
</dbReference>
<dbReference type="Gene3D" id="3.80.10.10">
    <property type="entry name" value="Ribonuclease Inhibitor"/>
    <property type="match status" value="1"/>
</dbReference>
<comment type="domain">
    <text evidence="7">The nitrogen atoms of the two glycine residues in the GGXR motif define the oxyanion hole, and stabilize the oxyanion that forms during the nucleophilic attack by the catalytic serine during substrate cleavage.</text>
</comment>
<evidence type="ECO:0000256" key="5">
    <source>
        <dbReference type="ARBA" id="ARBA00023098"/>
    </source>
</evidence>
<keyword evidence="5 6" id="KW-0443">Lipid metabolism</keyword>
<feature type="short sequence motif" description="GXGXXG" evidence="6">
    <location>
        <begin position="546"/>
        <end position="551"/>
    </location>
</feature>
<dbReference type="Gramene" id="Kaladp0073s0106.1.v1.1">
    <property type="protein sequence ID" value="Kaladp0073s0106.1.v1.1"/>
    <property type="gene ID" value="Kaladp0073s0106.v1.1"/>
</dbReference>
<dbReference type="SUPFAM" id="SSF48371">
    <property type="entry name" value="ARM repeat"/>
    <property type="match status" value="1"/>
</dbReference>
<dbReference type="InterPro" id="IPR011989">
    <property type="entry name" value="ARM-like"/>
</dbReference>
<dbReference type="Gene3D" id="1.25.10.10">
    <property type="entry name" value="Leucine-rich Repeat Variant"/>
    <property type="match status" value="1"/>
</dbReference>
<organism evidence="10 11">
    <name type="scientific">Kalanchoe fedtschenkoi</name>
    <name type="common">Lavender scallops</name>
    <name type="synonym">South American air plant</name>
    <dbReference type="NCBI Taxonomy" id="63787"/>
    <lineage>
        <taxon>Eukaryota</taxon>
        <taxon>Viridiplantae</taxon>
        <taxon>Streptophyta</taxon>
        <taxon>Embryophyta</taxon>
        <taxon>Tracheophyta</taxon>
        <taxon>Spermatophyta</taxon>
        <taxon>Magnoliopsida</taxon>
        <taxon>eudicotyledons</taxon>
        <taxon>Gunneridae</taxon>
        <taxon>Pentapetalae</taxon>
        <taxon>Saxifragales</taxon>
        <taxon>Crassulaceae</taxon>
        <taxon>Kalanchoe</taxon>
    </lineage>
</organism>
<comment type="similarity">
    <text evidence="7">Belongs to the patatin family.</text>
</comment>
<dbReference type="Proteomes" id="UP000594263">
    <property type="component" value="Unplaced"/>
</dbReference>
<dbReference type="InterPro" id="IPR001611">
    <property type="entry name" value="Leu-rich_rpt"/>
</dbReference>
<feature type="compositionally biased region" description="Acidic residues" evidence="8">
    <location>
        <begin position="1252"/>
        <end position="1275"/>
    </location>
</feature>
<dbReference type="PANTHER" id="PTHR24185">
    <property type="entry name" value="CALCIUM-INDEPENDENT PHOSPHOLIPASE A2-GAMMA"/>
    <property type="match status" value="1"/>
</dbReference>
<feature type="domain" description="PNPLA" evidence="9">
    <location>
        <begin position="542"/>
        <end position="785"/>
    </location>
</feature>
<dbReference type="InterPro" id="IPR016024">
    <property type="entry name" value="ARM-type_fold"/>
</dbReference>
<keyword evidence="4 6" id="KW-0442">Lipid degradation</keyword>
<evidence type="ECO:0000256" key="7">
    <source>
        <dbReference type="RuleBase" id="RU361262"/>
    </source>
</evidence>
<evidence type="ECO:0000256" key="4">
    <source>
        <dbReference type="ARBA" id="ARBA00022963"/>
    </source>
</evidence>
<evidence type="ECO:0000256" key="8">
    <source>
        <dbReference type="SAM" id="MobiDB-lite"/>
    </source>
</evidence>
<dbReference type="InterPro" id="IPR032675">
    <property type="entry name" value="LRR_dom_sf"/>
</dbReference>
<dbReference type="Pfam" id="PF13855">
    <property type="entry name" value="LRR_8"/>
    <property type="match status" value="1"/>
</dbReference>
<feature type="short sequence motif" description="GXSXG" evidence="6">
    <location>
        <begin position="578"/>
        <end position="582"/>
    </location>
</feature>
<dbReference type="SUPFAM" id="SSF52151">
    <property type="entry name" value="FabD/lysophospholipase-like"/>
    <property type="match status" value="1"/>
</dbReference>
<sequence>MSWGLGWKRPSEIFHLTLYYGTEAPAEYPDRTSSSSSASFTSASSSSSLHDHLVHHDLLGFRVELDWTSGEDEDQLSLRLQSQLMVALPSPQDFVTLHLTEGDAGNVAVDMLVVKRREPLNAVILSKAPGSGQQADGVGVLTRLMRFNFVPSASSPPPLGDGVPGPGCAEHWKSMTMLSLCGCSLAAFPVELTKLPLLEKLYLDNNKLQALPSELGDLKNLKVLSVDYNMLVSVPVELRQCVQLVELSLEHNKLVRPLLDFRAMAELRILRLFGNPLEFLPEILPLHNLRHLSLANIRIVADEYLRSVTVQIETENSSYFIASRHKLSAFFSLIFRFSSCHHPLLASALAKIMQDHGNRMVVGKDENAVRQLISMISSDNRHVVEQACSALSSLAADVSVAMQLVRSDIMQPIESVLRSVAKDEVISVLQVVANLAFTSDAVAQKILTKDLLRSLKTLCAHKIPEVQRFALLAVGNLAFCLENRRTLVASESLRDLLMRLTVTQDQRVNKAAARALAILGENENLRRAVRGRQVAKQGLRILAMDGGGMKGLATVQMLKEIEKGTGKRIHELFDLICGTSTGGMLAVALGVKLMTLDQCEEIYKNLGKLVFAEPVPKDNEAATWREKLDQLYKSSSQSFRVVVHGSKHSADQFERLLKEMCADEEGDLLIESAVKSTPKVFVVSTLVSVMPAQPFIFRNYQYPPGTLEIPLAGSESSGLTGLRIPTMGAQVGYKRSAFIGSCKHHIWQAIRASSAAPYYLDDFSDDVHRWQDGAIVANNPTIFAIREAQLLWPDAKIDCLVSIGCGSVPTKTRKGGWRYLDTGQVLIESACSVDRVEEALSTLLPMLPEIHYFRFNPVDERIDMELDETDPAVWCKLEAATDEYMKSNSQAFKNACERLLLHCPHDEKWPENQKHQFSSWTTATQAGENKPALGWRRSVLLVEALHSPDSGRTVHHARSLESFCAQKGIKLSLTSGLPGFRKAVPAMPSPSTFPSPLFTGSFPSSPMFYSPDVGQQRIGRIDLVPPLSLDGLQSGKGASSPPKSPSGPRQFSLPVKLLFENLQNSPQVGVVHLALQNDTYGSVLSWQNDVFVVAEPGDLAVKFLQSVKLSLLPVMRSHRKKGASVLANISSISELVACRQYFQIGGIGHRYIGRQTQVMEDDQEIGAYMFRRTVPSMHLTPDDVRWMVGAWRDRIVICTGTYGPLPALIKAFLDSGAKAVICPSSEPSELQSLNSNGSGDALEWEKGKFEIGEEGEEEEDEPEPESPVSDWEDSDADKKVEHSMSIWDDEEDELSRFVCKLYEAMFIEGARVDVALQQALDSNRKLRYSCHLPSIH</sequence>
<dbReference type="SMART" id="SM00369">
    <property type="entry name" value="LRR_TYP"/>
    <property type="match status" value="3"/>
</dbReference>
<dbReference type="GO" id="GO:0004620">
    <property type="term" value="F:phospholipase activity"/>
    <property type="evidence" value="ECO:0007669"/>
    <property type="project" value="InterPro"/>
</dbReference>
<dbReference type="InterPro" id="IPR045217">
    <property type="entry name" value="PNPLA8-like"/>
</dbReference>
<dbReference type="CDD" id="cd07211">
    <property type="entry name" value="Pat_PNPLA8"/>
    <property type="match status" value="1"/>
</dbReference>
<proteinExistence type="inferred from homology"/>
<dbReference type="InterPro" id="IPR016035">
    <property type="entry name" value="Acyl_Trfase/lysoPLipase"/>
</dbReference>
<dbReference type="InterPro" id="IPR002641">
    <property type="entry name" value="PNPLA_dom"/>
</dbReference>
<dbReference type="PANTHER" id="PTHR24185:SF1">
    <property type="entry name" value="CALCIUM-INDEPENDENT PHOSPHOLIPASE A2-GAMMA"/>
    <property type="match status" value="1"/>
</dbReference>
<protein>
    <recommendedName>
        <fullName evidence="7">Patatin</fullName>
        <ecNumber evidence="7">3.1.1.-</ecNumber>
    </recommendedName>
</protein>
<evidence type="ECO:0000256" key="1">
    <source>
        <dbReference type="ARBA" id="ARBA00022614"/>
    </source>
</evidence>
<keyword evidence="3 6" id="KW-0378">Hydrolase</keyword>
<feature type="active site" description="Proton acceptor" evidence="6">
    <location>
        <position position="772"/>
    </location>
</feature>
<keyword evidence="11" id="KW-1185">Reference proteome</keyword>
<comment type="function">
    <text evidence="7">Lipolytic acyl hydrolase (LAH).</text>
</comment>
<dbReference type="GO" id="GO:0016020">
    <property type="term" value="C:membrane"/>
    <property type="evidence" value="ECO:0007669"/>
    <property type="project" value="TreeGrafter"/>
</dbReference>